<protein>
    <recommendedName>
        <fullName evidence="6">Tripartite tricarboxylate transporter substrate binding protein</fullName>
    </recommendedName>
</protein>
<dbReference type="AlphaFoldDB" id="A0A849KA54"/>
<accession>A0A849KA54</accession>
<reference evidence="4 5" key="2">
    <citation type="submission" date="2020-06" db="EMBL/GenBank/DDBJ databases">
        <title>Ramlibacter rhizophilus sp. nov., isolated from rhizosphere soil of national flower Mugunghwa from South Korea.</title>
        <authorList>
            <person name="Zheng-Fei Y."/>
            <person name="Huan T."/>
        </authorList>
    </citation>
    <scope>NUCLEOTIDE SEQUENCE [LARGE SCALE GENOMIC DNA]</scope>
    <source>
        <strain evidence="4 5">B156</strain>
    </source>
</reference>
<organism evidence="4 5">
    <name type="scientific">Ramlibacter montanisoli</name>
    <dbReference type="NCBI Taxonomy" id="2732512"/>
    <lineage>
        <taxon>Bacteria</taxon>
        <taxon>Pseudomonadati</taxon>
        <taxon>Pseudomonadota</taxon>
        <taxon>Betaproteobacteria</taxon>
        <taxon>Burkholderiales</taxon>
        <taxon>Comamonadaceae</taxon>
        <taxon>Ramlibacter</taxon>
    </lineage>
</organism>
<dbReference type="PROSITE" id="PS51318">
    <property type="entry name" value="TAT"/>
    <property type="match status" value="1"/>
</dbReference>
<dbReference type="RefSeq" id="WP_171562847.1">
    <property type="nucleotide sequence ID" value="NZ_JABFCS010000001.1"/>
</dbReference>
<comment type="similarity">
    <text evidence="1">Belongs to the UPF0065 (bug) family.</text>
</comment>
<dbReference type="InterPro" id="IPR005064">
    <property type="entry name" value="BUG"/>
</dbReference>
<sequence length="163" mass="17246">MTPPSSLTRRGLVAGAALFALGARAQAPAFRPTRPVRILSPQQAGGSTDAILRPLAQKLADLWGQPVLVDNRPGGGSIIATQAVVQAPPDGHTLGLAINSLTINPSLRDDLPYDTLQDLTPITQIGSTTVALVAHPRWACPRWRSTSRSPGRSREPSPGPRWA</sequence>
<dbReference type="PANTHER" id="PTHR42928:SF5">
    <property type="entry name" value="BLR1237 PROTEIN"/>
    <property type="match status" value="1"/>
</dbReference>
<evidence type="ECO:0008006" key="6">
    <source>
        <dbReference type="Google" id="ProtNLM"/>
    </source>
</evidence>
<dbReference type="Proteomes" id="UP000552954">
    <property type="component" value="Unassembled WGS sequence"/>
</dbReference>
<keyword evidence="3" id="KW-0732">Signal</keyword>
<dbReference type="EMBL" id="JABFCS010000001">
    <property type="protein sequence ID" value="NNU45222.1"/>
    <property type="molecule type" value="Genomic_DNA"/>
</dbReference>
<evidence type="ECO:0000256" key="3">
    <source>
        <dbReference type="SAM" id="SignalP"/>
    </source>
</evidence>
<name>A0A849KA54_9BURK</name>
<reference evidence="4 5" key="1">
    <citation type="submission" date="2020-05" db="EMBL/GenBank/DDBJ databases">
        <authorList>
            <person name="Khan S.A."/>
            <person name="Jeon C.O."/>
            <person name="Chun B.H."/>
        </authorList>
    </citation>
    <scope>NUCLEOTIDE SEQUENCE [LARGE SCALE GENOMIC DNA]</scope>
    <source>
        <strain evidence="4 5">B156</strain>
    </source>
</reference>
<feature type="chain" id="PRO_5032925686" description="Tripartite tricarboxylate transporter substrate binding protein" evidence="3">
    <location>
        <begin position="26"/>
        <end position="163"/>
    </location>
</feature>
<evidence type="ECO:0000313" key="5">
    <source>
        <dbReference type="Proteomes" id="UP000552954"/>
    </source>
</evidence>
<comment type="caution">
    <text evidence="4">The sequence shown here is derived from an EMBL/GenBank/DDBJ whole genome shotgun (WGS) entry which is preliminary data.</text>
</comment>
<feature type="region of interest" description="Disordered" evidence="2">
    <location>
        <begin position="142"/>
        <end position="163"/>
    </location>
</feature>
<dbReference type="InterPro" id="IPR006311">
    <property type="entry name" value="TAT_signal"/>
</dbReference>
<evidence type="ECO:0000256" key="1">
    <source>
        <dbReference type="ARBA" id="ARBA00006987"/>
    </source>
</evidence>
<proteinExistence type="inferred from homology"/>
<evidence type="ECO:0000256" key="2">
    <source>
        <dbReference type="SAM" id="MobiDB-lite"/>
    </source>
</evidence>
<feature type="signal peptide" evidence="3">
    <location>
        <begin position="1"/>
        <end position="25"/>
    </location>
</feature>
<dbReference type="InterPro" id="IPR042100">
    <property type="entry name" value="Bug_dom1"/>
</dbReference>
<dbReference type="PANTHER" id="PTHR42928">
    <property type="entry name" value="TRICARBOXYLATE-BINDING PROTEIN"/>
    <property type="match status" value="1"/>
</dbReference>
<dbReference type="Gene3D" id="3.40.190.150">
    <property type="entry name" value="Bordetella uptake gene, domain 1"/>
    <property type="match status" value="1"/>
</dbReference>
<dbReference type="Pfam" id="PF03401">
    <property type="entry name" value="TctC"/>
    <property type="match status" value="1"/>
</dbReference>
<gene>
    <name evidence="4" type="ORF">HK415_21840</name>
</gene>
<evidence type="ECO:0000313" key="4">
    <source>
        <dbReference type="EMBL" id="NNU45222.1"/>
    </source>
</evidence>
<keyword evidence="5" id="KW-1185">Reference proteome</keyword>